<reference evidence="2 3" key="1">
    <citation type="submission" date="2012-02" db="EMBL/GenBank/DDBJ databases">
        <title>Complete genome sequence of Phycisphaera mikurensis NBRC 102666.</title>
        <authorList>
            <person name="Ankai A."/>
            <person name="Hosoyama A."/>
            <person name="Terui Y."/>
            <person name="Sekine M."/>
            <person name="Fukai R."/>
            <person name="Kato Y."/>
            <person name="Nakamura S."/>
            <person name="Yamada-Narita S."/>
            <person name="Kawakoshi A."/>
            <person name="Fukunaga Y."/>
            <person name="Yamazaki S."/>
            <person name="Fujita N."/>
        </authorList>
    </citation>
    <scope>NUCLEOTIDE SEQUENCE [LARGE SCALE GENOMIC DNA]</scope>
    <source>
        <strain evidence="3">NBRC 102666 / KCTC 22515 / FYK2301M01</strain>
    </source>
</reference>
<evidence type="ECO:0000313" key="3">
    <source>
        <dbReference type="Proteomes" id="UP000007881"/>
    </source>
</evidence>
<protein>
    <recommendedName>
        <fullName evidence="4">Peptidase C-terminal archaeal/bacterial domain-containing protein</fullName>
    </recommendedName>
</protein>
<dbReference type="KEGG" id="phm:PSMK_18680"/>
<dbReference type="EMBL" id="AP012338">
    <property type="protein sequence ID" value="BAM04027.1"/>
    <property type="molecule type" value="Genomic_DNA"/>
</dbReference>
<feature type="chain" id="PRO_5003629650" description="Peptidase C-terminal archaeal/bacterial domain-containing protein" evidence="1">
    <location>
        <begin position="22"/>
        <end position="286"/>
    </location>
</feature>
<evidence type="ECO:0008006" key="4">
    <source>
        <dbReference type="Google" id="ProtNLM"/>
    </source>
</evidence>
<gene>
    <name evidence="2" type="ordered locus">PSMK_18680</name>
</gene>
<dbReference type="HOGENOM" id="CLU_972719_0_0_0"/>
<evidence type="ECO:0000256" key="1">
    <source>
        <dbReference type="SAM" id="SignalP"/>
    </source>
</evidence>
<accession>I0IFI9</accession>
<dbReference type="RefSeq" id="WP_014437245.1">
    <property type="nucleotide sequence ID" value="NC_017080.1"/>
</dbReference>
<dbReference type="STRING" id="1142394.PSMK_18680"/>
<keyword evidence="3" id="KW-1185">Reference proteome</keyword>
<proteinExistence type="predicted"/>
<keyword evidence="1" id="KW-0732">Signal</keyword>
<sequence length="286" mass="28375">MPIARLTPLVLLLAAAPGALAAPASGAPTPAEPAGVAGPMPLPLGGSVNARLPEAGPARYRFEAPGPGELKVAVGGAADLVIGVLGPEGLEAAAGFSDQDLEGAWTERVGVPIVAAGAYQVLVQAHDADAGGAALHLAAAFVPGEPQPSDTFFAEDIALMRALAEPGTLRVGNDAAGTLPPEGLAVFRLEAAPGLYAVLSASDADLDLAGAAASAGSAGDALALPSLGGYSDAWSDADFGGEPGREAMVLEIPAGETAWVRVGGYNAEEARFRLRLQPLSPPDAAD</sequence>
<name>I0IFI9_PHYMF</name>
<feature type="signal peptide" evidence="1">
    <location>
        <begin position="1"/>
        <end position="21"/>
    </location>
</feature>
<organism evidence="2 3">
    <name type="scientific">Phycisphaera mikurensis (strain NBRC 102666 / KCTC 22515 / FYK2301M01)</name>
    <dbReference type="NCBI Taxonomy" id="1142394"/>
    <lineage>
        <taxon>Bacteria</taxon>
        <taxon>Pseudomonadati</taxon>
        <taxon>Planctomycetota</taxon>
        <taxon>Phycisphaerae</taxon>
        <taxon>Phycisphaerales</taxon>
        <taxon>Phycisphaeraceae</taxon>
        <taxon>Phycisphaera</taxon>
    </lineage>
</organism>
<dbReference type="Proteomes" id="UP000007881">
    <property type="component" value="Chromosome"/>
</dbReference>
<dbReference type="AlphaFoldDB" id="I0IFI9"/>
<evidence type="ECO:0000313" key="2">
    <source>
        <dbReference type="EMBL" id="BAM04027.1"/>
    </source>
</evidence>